<dbReference type="CDD" id="cd23591">
    <property type="entry name" value="TFP_LU_ECD_Crim"/>
    <property type="match status" value="1"/>
</dbReference>
<evidence type="ECO:0000256" key="2">
    <source>
        <dbReference type="ARBA" id="ARBA00023180"/>
    </source>
</evidence>
<keyword evidence="5" id="KW-1185">Reference proteome</keyword>
<keyword evidence="2" id="KW-0325">Glycoprotein</keyword>
<evidence type="ECO:0000313" key="5">
    <source>
        <dbReference type="Proteomes" id="UP000291343"/>
    </source>
</evidence>
<evidence type="ECO:0008006" key="6">
    <source>
        <dbReference type="Google" id="ProtNLM"/>
    </source>
</evidence>
<organism evidence="4 5">
    <name type="scientific">Laodelphax striatellus</name>
    <name type="common">Small brown planthopper</name>
    <name type="synonym">Delphax striatella</name>
    <dbReference type="NCBI Taxonomy" id="195883"/>
    <lineage>
        <taxon>Eukaryota</taxon>
        <taxon>Metazoa</taxon>
        <taxon>Ecdysozoa</taxon>
        <taxon>Arthropoda</taxon>
        <taxon>Hexapoda</taxon>
        <taxon>Insecta</taxon>
        <taxon>Pterygota</taxon>
        <taxon>Neoptera</taxon>
        <taxon>Paraneoptera</taxon>
        <taxon>Hemiptera</taxon>
        <taxon>Auchenorrhyncha</taxon>
        <taxon>Fulgoroidea</taxon>
        <taxon>Delphacidae</taxon>
        <taxon>Criomorphinae</taxon>
        <taxon>Laodelphax</taxon>
    </lineage>
</organism>
<dbReference type="Proteomes" id="UP000291343">
    <property type="component" value="Unassembled WGS sequence"/>
</dbReference>
<dbReference type="GO" id="GO:0030431">
    <property type="term" value="P:sleep"/>
    <property type="evidence" value="ECO:0007669"/>
    <property type="project" value="InterPro"/>
</dbReference>
<keyword evidence="1" id="KW-0732">Signal</keyword>
<dbReference type="GO" id="GO:0032222">
    <property type="term" value="P:regulation of synaptic transmission, cholinergic"/>
    <property type="evidence" value="ECO:0007669"/>
    <property type="project" value="InterPro"/>
</dbReference>
<dbReference type="FunCoup" id="A0A482XLI8">
    <property type="interactions" value="6"/>
</dbReference>
<comment type="caution">
    <text evidence="4">The sequence shown here is derived from an EMBL/GenBank/DDBJ whole genome shotgun (WGS) entry which is preliminary data.</text>
</comment>
<feature type="region of interest" description="Disordered" evidence="3">
    <location>
        <begin position="143"/>
        <end position="169"/>
    </location>
</feature>
<dbReference type="STRING" id="195883.A0A482XLI8"/>
<dbReference type="EMBL" id="QKKF02005893">
    <property type="protein sequence ID" value="RZF46547.1"/>
    <property type="molecule type" value="Genomic_DNA"/>
</dbReference>
<accession>A0A482XLI8</accession>
<feature type="compositionally biased region" description="Basic residues" evidence="3">
    <location>
        <begin position="152"/>
        <end position="163"/>
    </location>
</feature>
<dbReference type="AlphaFoldDB" id="A0A482XLI8"/>
<dbReference type="InParanoid" id="A0A482XLI8"/>
<proteinExistence type="predicted"/>
<reference evidence="4 5" key="1">
    <citation type="journal article" date="2017" name="Gigascience">
        <title>Genome sequence of the small brown planthopper, Laodelphax striatellus.</title>
        <authorList>
            <person name="Zhu J."/>
            <person name="Jiang F."/>
            <person name="Wang X."/>
            <person name="Yang P."/>
            <person name="Bao Y."/>
            <person name="Zhao W."/>
            <person name="Wang W."/>
            <person name="Lu H."/>
            <person name="Wang Q."/>
            <person name="Cui N."/>
            <person name="Li J."/>
            <person name="Chen X."/>
            <person name="Luo L."/>
            <person name="Yu J."/>
            <person name="Kang L."/>
            <person name="Cui F."/>
        </authorList>
    </citation>
    <scope>NUCLEOTIDE SEQUENCE [LARGE SCALE GENOMIC DNA]</scope>
    <source>
        <strain evidence="4">Lst14</strain>
    </source>
</reference>
<name>A0A482XLI8_LAOST</name>
<evidence type="ECO:0000256" key="3">
    <source>
        <dbReference type="SAM" id="MobiDB-lite"/>
    </source>
</evidence>
<gene>
    <name evidence="4" type="ORF">LSTR_LSTR013077</name>
</gene>
<dbReference type="InterPro" id="IPR031424">
    <property type="entry name" value="QVR-like"/>
</dbReference>
<protein>
    <recommendedName>
        <fullName evidence="6">Protein quiver</fullName>
    </recommendedName>
</protein>
<evidence type="ECO:0000313" key="4">
    <source>
        <dbReference type="EMBL" id="RZF46547.1"/>
    </source>
</evidence>
<dbReference type="Pfam" id="PF17064">
    <property type="entry name" value="QVR"/>
    <property type="match status" value="1"/>
</dbReference>
<dbReference type="OrthoDB" id="6249205at2759"/>
<evidence type="ECO:0000256" key="1">
    <source>
        <dbReference type="ARBA" id="ARBA00022729"/>
    </source>
</evidence>
<sequence length="169" mass="19494">MANRIIKQLLFGITLIAATTLISVNAFGIGSTLYCYECISTHPGCDHQFNWWYYWSKACPEIDDKCVKIIETKGAEEIITRDCLSSLRAVRTDIPADHYEGCRPAAHDVKLAHYVNNSIKELDIKRCYSSQYQTQSGDVVLNMKKQKMEEKKKKKKRKRRKRKDVNGTE</sequence>